<accession>A0A1X7M1R0</accession>
<feature type="chain" id="PRO_5012665681" evidence="1">
    <location>
        <begin position="30"/>
        <end position="278"/>
    </location>
</feature>
<dbReference type="InterPro" id="IPR036582">
    <property type="entry name" value="Mao_N_sf"/>
</dbReference>
<sequence>MNTKLKRLLLGLFSVVLLSTLYSPSSVHADFPLRVVVNGTKIDFPDAKPYVDKNSRVMVPVRFVSEALGAKVDWDAKASKVTVKQDEKTIVLFIGKKEIDVNGKKDQMDTVAVTSKQRTFVPLRFVSQALGAAVVWDSPVRTAYINTNGEQADKAEAVKKGEFIVPKWKTHTDLLVSEVDWFSPGEVMFEVNLLRADVNKQIEDLTIILAQKCDPSTIDKLVNYIKQKDERWEYLGSKPFYDERSKRYLYVFETDYEGIDILFVSAEESKRWKKNIEG</sequence>
<keyword evidence="1" id="KW-0732">Signal</keyword>
<dbReference type="InterPro" id="IPR012854">
    <property type="entry name" value="Cu_amine_oxidase-like_N"/>
</dbReference>
<dbReference type="OrthoDB" id="2020910at2"/>
<dbReference type="AlphaFoldDB" id="A0A1X7M1R0"/>
<evidence type="ECO:0000313" key="3">
    <source>
        <dbReference type="EMBL" id="SMG59463.1"/>
    </source>
</evidence>
<proteinExistence type="predicted"/>
<organism evidence="3 4">
    <name type="scientific">Paenibacillus aquistagni</name>
    <dbReference type="NCBI Taxonomy" id="1852522"/>
    <lineage>
        <taxon>Bacteria</taxon>
        <taxon>Bacillati</taxon>
        <taxon>Bacillota</taxon>
        <taxon>Bacilli</taxon>
        <taxon>Bacillales</taxon>
        <taxon>Paenibacillaceae</taxon>
        <taxon>Paenibacillus</taxon>
    </lineage>
</organism>
<dbReference type="SUPFAM" id="SSF55383">
    <property type="entry name" value="Copper amine oxidase, domain N"/>
    <property type="match status" value="1"/>
</dbReference>
<name>A0A1X7M1R0_9BACL</name>
<evidence type="ECO:0000259" key="2">
    <source>
        <dbReference type="Pfam" id="PF07833"/>
    </source>
</evidence>
<gene>
    <name evidence="3" type="ORF">SAMN06295960_4944</name>
</gene>
<feature type="signal peptide" evidence="1">
    <location>
        <begin position="1"/>
        <end position="29"/>
    </location>
</feature>
<dbReference type="Gene3D" id="3.30.457.10">
    <property type="entry name" value="Copper amine oxidase-like, N-terminal domain"/>
    <property type="match status" value="1"/>
</dbReference>
<dbReference type="EMBL" id="FXAZ01000013">
    <property type="protein sequence ID" value="SMG59463.1"/>
    <property type="molecule type" value="Genomic_DNA"/>
</dbReference>
<evidence type="ECO:0000313" key="4">
    <source>
        <dbReference type="Proteomes" id="UP000193834"/>
    </source>
</evidence>
<protein>
    <submittedName>
        <fullName evidence="3">Copper amine oxidase N-terminal domain-containing protein</fullName>
    </submittedName>
</protein>
<feature type="domain" description="Copper amine oxidase-like N-terminal" evidence="2">
    <location>
        <begin position="36"/>
        <end position="145"/>
    </location>
</feature>
<evidence type="ECO:0000256" key="1">
    <source>
        <dbReference type="SAM" id="SignalP"/>
    </source>
</evidence>
<reference evidence="3 4" key="1">
    <citation type="submission" date="2017-04" db="EMBL/GenBank/DDBJ databases">
        <authorList>
            <person name="Afonso C.L."/>
            <person name="Miller P.J."/>
            <person name="Scott M.A."/>
            <person name="Spackman E."/>
            <person name="Goraichik I."/>
            <person name="Dimitrov K.M."/>
            <person name="Suarez D.L."/>
            <person name="Swayne D.E."/>
        </authorList>
    </citation>
    <scope>NUCLEOTIDE SEQUENCE [LARGE SCALE GENOMIC DNA]</scope>
    <source>
        <strain evidence="3 4">11</strain>
    </source>
</reference>
<dbReference type="Proteomes" id="UP000193834">
    <property type="component" value="Unassembled WGS sequence"/>
</dbReference>
<dbReference type="STRING" id="1852522.SAMN06295960_4944"/>
<dbReference type="Pfam" id="PF07833">
    <property type="entry name" value="Cu_amine_oxidN1"/>
    <property type="match status" value="1"/>
</dbReference>
<keyword evidence="4" id="KW-1185">Reference proteome</keyword>
<dbReference type="RefSeq" id="WP_085499084.1">
    <property type="nucleotide sequence ID" value="NZ_FXAZ01000013.1"/>
</dbReference>